<dbReference type="AlphaFoldDB" id="A0A800MS30"/>
<accession>A0A800MS30</accession>
<dbReference type="Proteomes" id="UP000465778">
    <property type="component" value="Unassembled WGS sequence"/>
</dbReference>
<reference evidence="1 2" key="1">
    <citation type="journal article" date="2020" name="G3 (Bethesda)">
        <title>Whole Genome Sequencing and Comparative Genomics of Two Nematicidal Bacillus Strains Reveals a Wide Range of Possible Virulence Factors.</title>
        <authorList>
            <person name="Susic N."/>
            <person name="Janezic S."/>
            <person name="Rupnik M."/>
            <person name="Geric Stare B."/>
        </authorList>
    </citation>
    <scope>NUCLEOTIDE SEQUENCE [LARGE SCALE GENOMIC DNA]</scope>
    <source>
        <strain evidence="1 2">I-1582</strain>
    </source>
</reference>
<feature type="non-terminal residue" evidence="1">
    <location>
        <position position="31"/>
    </location>
</feature>
<comment type="caution">
    <text evidence="1">The sequence shown here is derived from an EMBL/GenBank/DDBJ whole genome shotgun (WGS) entry which is preliminary data.</text>
</comment>
<sequence length="31" mass="3859">MIYKLDRIDEYKCPYGNSKPLIYRKNTRCLY</sequence>
<dbReference type="EMBL" id="VDEM01000126">
    <property type="protein sequence ID" value="KAF0821295.1"/>
    <property type="molecule type" value="Genomic_DNA"/>
</dbReference>
<gene>
    <name evidence="1" type="ORF">KIS1582_4990</name>
</gene>
<evidence type="ECO:0000313" key="1">
    <source>
        <dbReference type="EMBL" id="KAF0821295.1"/>
    </source>
</evidence>
<protein>
    <submittedName>
        <fullName evidence="1">Uncharacterized protein</fullName>
    </submittedName>
</protein>
<name>A0A800MS30_CYTFI</name>
<proteinExistence type="predicted"/>
<organism evidence="1 2">
    <name type="scientific">Cytobacillus firmus</name>
    <name type="common">Bacillus firmus</name>
    <dbReference type="NCBI Taxonomy" id="1399"/>
    <lineage>
        <taxon>Bacteria</taxon>
        <taxon>Bacillati</taxon>
        <taxon>Bacillota</taxon>
        <taxon>Bacilli</taxon>
        <taxon>Bacillales</taxon>
        <taxon>Bacillaceae</taxon>
        <taxon>Cytobacillus</taxon>
    </lineage>
</organism>
<evidence type="ECO:0000313" key="2">
    <source>
        <dbReference type="Proteomes" id="UP000465778"/>
    </source>
</evidence>